<evidence type="ECO:0000256" key="3">
    <source>
        <dbReference type="ARBA" id="ARBA00022729"/>
    </source>
</evidence>
<evidence type="ECO:0000256" key="1">
    <source>
        <dbReference type="ARBA" id="ARBA00004442"/>
    </source>
</evidence>
<feature type="domain" description="SusD-like N-terminal" evidence="7">
    <location>
        <begin position="25"/>
        <end position="228"/>
    </location>
</feature>
<evidence type="ECO:0000313" key="8">
    <source>
        <dbReference type="EMBL" id="GAA4311288.1"/>
    </source>
</evidence>
<reference evidence="9" key="1">
    <citation type="journal article" date="2019" name="Int. J. Syst. Evol. Microbiol.">
        <title>The Global Catalogue of Microorganisms (GCM) 10K type strain sequencing project: providing services to taxonomists for standard genome sequencing and annotation.</title>
        <authorList>
            <consortium name="The Broad Institute Genomics Platform"/>
            <consortium name="The Broad Institute Genome Sequencing Center for Infectious Disease"/>
            <person name="Wu L."/>
            <person name="Ma J."/>
        </authorList>
    </citation>
    <scope>NUCLEOTIDE SEQUENCE [LARGE SCALE GENOMIC DNA]</scope>
    <source>
        <strain evidence="9">JCM 17664</strain>
    </source>
</reference>
<accession>A0ABP8FUU6</accession>
<dbReference type="Proteomes" id="UP001501207">
    <property type="component" value="Unassembled WGS sequence"/>
</dbReference>
<dbReference type="Gene3D" id="1.25.40.390">
    <property type="match status" value="1"/>
</dbReference>
<keyword evidence="5" id="KW-0998">Cell outer membrane</keyword>
<keyword evidence="3" id="KW-0732">Signal</keyword>
<evidence type="ECO:0000313" key="9">
    <source>
        <dbReference type="Proteomes" id="UP001501207"/>
    </source>
</evidence>
<dbReference type="InterPro" id="IPR012944">
    <property type="entry name" value="SusD_RagB_dom"/>
</dbReference>
<sequence length="497" mass="56227">MYMKLIYKIGLGIVLLTGIVSCRKFLDVKPIDSLSGNDFWKTQEDALHAISGAYSLLLAKFTQAPMYNVGDFRPGNWNWFAKVNLMTIADNDLNNPDINLQDNASAILDWSVFYQSIAECNLAIDRIPGIDDPGFSEGDKRALVAEARFIRDFTYFYMVRLYSDVPLQLDPYDTSPKPRVDMLTVLDTCLADLETAKNDLPVSYTDPTNRAVRATQGAALTLMANIYMWKAGFDKANQKAYWQKAADLAKQVMDLGAYRLVPYTKETFPDIFKGRSEEGIFELSLDINYGEQFHGLIAQWVLHEPIIHSNGAVYGGYGSEITAKREFLDQLYPSGIPDDRFTLWFDDPYSTKNPQSAMFLKFSAVSNPSTRDYDANFILFRYAGLILLRAEALADLGDNGPAIELLNMIRQRANTPPYVGGGGPALQDAIFLEREKELMGEGDRWYTLIRTGRITDQKWCETHLTQQEMQEKAWTWPIATASIQDNPLVSQNPYWAK</sequence>
<dbReference type="PROSITE" id="PS51257">
    <property type="entry name" value="PROKAR_LIPOPROTEIN"/>
    <property type="match status" value="1"/>
</dbReference>
<dbReference type="EMBL" id="BAABFN010000004">
    <property type="protein sequence ID" value="GAA4311288.1"/>
    <property type="molecule type" value="Genomic_DNA"/>
</dbReference>
<proteinExistence type="inferred from homology"/>
<comment type="subcellular location">
    <subcellularLocation>
        <location evidence="1">Cell outer membrane</location>
    </subcellularLocation>
</comment>
<name>A0ABP8FUU6_9BACT</name>
<gene>
    <name evidence="8" type="ORF">GCM10023143_20320</name>
</gene>
<evidence type="ECO:0000256" key="5">
    <source>
        <dbReference type="ARBA" id="ARBA00023237"/>
    </source>
</evidence>
<evidence type="ECO:0000259" key="7">
    <source>
        <dbReference type="Pfam" id="PF14322"/>
    </source>
</evidence>
<evidence type="ECO:0000256" key="2">
    <source>
        <dbReference type="ARBA" id="ARBA00006275"/>
    </source>
</evidence>
<dbReference type="SUPFAM" id="SSF48452">
    <property type="entry name" value="TPR-like"/>
    <property type="match status" value="1"/>
</dbReference>
<keyword evidence="4" id="KW-0472">Membrane</keyword>
<evidence type="ECO:0000256" key="4">
    <source>
        <dbReference type="ARBA" id="ARBA00023136"/>
    </source>
</evidence>
<comment type="similarity">
    <text evidence="2">Belongs to the SusD family.</text>
</comment>
<dbReference type="InterPro" id="IPR011990">
    <property type="entry name" value="TPR-like_helical_dom_sf"/>
</dbReference>
<dbReference type="CDD" id="cd08977">
    <property type="entry name" value="SusD"/>
    <property type="match status" value="1"/>
</dbReference>
<dbReference type="Pfam" id="PF07980">
    <property type="entry name" value="SusD_RagB"/>
    <property type="match status" value="1"/>
</dbReference>
<comment type="caution">
    <text evidence="8">The sequence shown here is derived from an EMBL/GenBank/DDBJ whole genome shotgun (WGS) entry which is preliminary data.</text>
</comment>
<feature type="domain" description="RagB/SusD" evidence="6">
    <location>
        <begin position="352"/>
        <end position="495"/>
    </location>
</feature>
<dbReference type="Pfam" id="PF14322">
    <property type="entry name" value="SusD-like_3"/>
    <property type="match status" value="1"/>
</dbReference>
<evidence type="ECO:0000259" key="6">
    <source>
        <dbReference type="Pfam" id="PF07980"/>
    </source>
</evidence>
<keyword evidence="9" id="KW-1185">Reference proteome</keyword>
<dbReference type="InterPro" id="IPR033985">
    <property type="entry name" value="SusD-like_N"/>
</dbReference>
<organism evidence="8 9">
    <name type="scientific">Compostibacter hankyongensis</name>
    <dbReference type="NCBI Taxonomy" id="1007089"/>
    <lineage>
        <taxon>Bacteria</taxon>
        <taxon>Pseudomonadati</taxon>
        <taxon>Bacteroidota</taxon>
        <taxon>Chitinophagia</taxon>
        <taxon>Chitinophagales</taxon>
        <taxon>Chitinophagaceae</taxon>
        <taxon>Compostibacter</taxon>
    </lineage>
</organism>
<protein>
    <submittedName>
        <fullName evidence="8">RagB/SusD family nutrient uptake outer membrane protein</fullName>
    </submittedName>
</protein>